<dbReference type="EMBL" id="MLJW01004860">
    <property type="protein sequence ID" value="OIQ69201.1"/>
    <property type="molecule type" value="Genomic_DNA"/>
</dbReference>
<protein>
    <submittedName>
        <fullName evidence="1">Uncharacterized protein</fullName>
    </submittedName>
</protein>
<dbReference type="PANTHER" id="PTHR36839">
    <property type="entry name" value="METALLO-BETA-LACTAMASE FAMILY PROTEIN (AFU_ORTHOLOGUE AFUA_5G12770)"/>
    <property type="match status" value="1"/>
</dbReference>
<dbReference type="PANTHER" id="PTHR36839:SF1">
    <property type="entry name" value="METALLO-BETA-LACTAMASE FAMILY PROTEIN (AFU_ORTHOLOGUE AFUA_5G12770)"/>
    <property type="match status" value="1"/>
</dbReference>
<name>A0A1J5PC21_9ZZZZ</name>
<accession>A0A1J5PC21</accession>
<sequence>MWDGVTLVRCGGHFPGGTVLHWQGGAEGKGIVCSGDILTVTVDRKWLTFMCSYPNMMPLAAATVRRIADTLAPWRFDRIYGAFPGRQVMAGGAQAVQGSAARYIELLEGRQS</sequence>
<reference evidence="1" key="1">
    <citation type="submission" date="2016-10" db="EMBL/GenBank/DDBJ databases">
        <title>Sequence of Gallionella enrichment culture.</title>
        <authorList>
            <person name="Poehlein A."/>
            <person name="Muehling M."/>
            <person name="Daniel R."/>
        </authorList>
    </citation>
    <scope>NUCLEOTIDE SEQUENCE</scope>
</reference>
<proteinExistence type="predicted"/>
<evidence type="ECO:0000313" key="1">
    <source>
        <dbReference type="EMBL" id="OIQ69201.1"/>
    </source>
</evidence>
<dbReference type="InterPro" id="IPR036866">
    <property type="entry name" value="RibonucZ/Hydroxyglut_hydro"/>
</dbReference>
<dbReference type="SUPFAM" id="SSF56281">
    <property type="entry name" value="Metallo-hydrolase/oxidoreductase"/>
    <property type="match status" value="1"/>
</dbReference>
<comment type="caution">
    <text evidence="1">The sequence shown here is derived from an EMBL/GenBank/DDBJ whole genome shotgun (WGS) entry which is preliminary data.</text>
</comment>
<dbReference type="AlphaFoldDB" id="A0A1J5PC21"/>
<organism evidence="1">
    <name type="scientific">mine drainage metagenome</name>
    <dbReference type="NCBI Taxonomy" id="410659"/>
    <lineage>
        <taxon>unclassified sequences</taxon>
        <taxon>metagenomes</taxon>
        <taxon>ecological metagenomes</taxon>
    </lineage>
</organism>
<gene>
    <name evidence="1" type="ORF">GALL_491980</name>
</gene>